<dbReference type="GO" id="GO:0009881">
    <property type="term" value="F:photoreceptor activity"/>
    <property type="evidence" value="ECO:0007669"/>
    <property type="project" value="UniProtKB-KW"/>
</dbReference>
<evidence type="ECO:0000259" key="11">
    <source>
        <dbReference type="PROSITE" id="PS50046"/>
    </source>
</evidence>
<dbReference type="InterPro" id="IPR043150">
    <property type="entry name" value="Phytochrome_PHY_sf"/>
</dbReference>
<keyword evidence="8" id="KW-0418">Kinase</keyword>
<dbReference type="RefSeq" id="WP_229338717.1">
    <property type="nucleotide sequence ID" value="NZ_JAJBZG010000002.1"/>
</dbReference>
<dbReference type="SUPFAM" id="SSF55874">
    <property type="entry name" value="ATPase domain of HSP90 chaperone/DNA topoisomerase II/histidine kinase"/>
    <property type="match status" value="1"/>
</dbReference>
<dbReference type="SMART" id="SM00388">
    <property type="entry name" value="HisKA"/>
    <property type="match status" value="1"/>
</dbReference>
<feature type="domain" description="Histidine kinase" evidence="12">
    <location>
        <begin position="527"/>
        <end position="737"/>
    </location>
</feature>
<dbReference type="Gene3D" id="3.30.450.270">
    <property type="match status" value="1"/>
</dbReference>
<dbReference type="Pfam" id="PF02518">
    <property type="entry name" value="HATPase_c"/>
    <property type="match status" value="1"/>
</dbReference>
<dbReference type="InterPro" id="IPR003594">
    <property type="entry name" value="HATPase_dom"/>
</dbReference>
<comment type="caution">
    <text evidence="13">The sequence shown here is derived from an EMBL/GenBank/DDBJ whole genome shotgun (WGS) entry which is preliminary data.</text>
</comment>
<dbReference type="PANTHER" id="PTHR42878">
    <property type="entry name" value="TWO-COMPONENT HISTIDINE KINASE"/>
    <property type="match status" value="1"/>
</dbReference>
<dbReference type="InterPro" id="IPR050351">
    <property type="entry name" value="BphY/WalK/GraS-like"/>
</dbReference>
<evidence type="ECO:0000256" key="9">
    <source>
        <dbReference type="ARBA" id="ARBA00022991"/>
    </source>
</evidence>
<dbReference type="CDD" id="cd00082">
    <property type="entry name" value="HisKA"/>
    <property type="match status" value="1"/>
</dbReference>
<name>A0A9X1RWT6_9FLAO</name>
<evidence type="ECO:0000256" key="1">
    <source>
        <dbReference type="ARBA" id="ARBA00000085"/>
    </source>
</evidence>
<dbReference type="InterPro" id="IPR003661">
    <property type="entry name" value="HisK_dim/P_dom"/>
</dbReference>
<evidence type="ECO:0000256" key="5">
    <source>
        <dbReference type="ARBA" id="ARBA00022553"/>
    </source>
</evidence>
<dbReference type="GO" id="GO:0006355">
    <property type="term" value="P:regulation of DNA-templated transcription"/>
    <property type="evidence" value="ECO:0007669"/>
    <property type="project" value="InterPro"/>
</dbReference>
<dbReference type="SMART" id="SM00065">
    <property type="entry name" value="GAF"/>
    <property type="match status" value="1"/>
</dbReference>
<dbReference type="GO" id="GO:0009584">
    <property type="term" value="P:detection of visible light"/>
    <property type="evidence" value="ECO:0007669"/>
    <property type="project" value="InterPro"/>
</dbReference>
<dbReference type="GO" id="GO:0030295">
    <property type="term" value="F:protein kinase activator activity"/>
    <property type="evidence" value="ECO:0007669"/>
    <property type="project" value="TreeGrafter"/>
</dbReference>
<sequence length="737" mass="83512">MTDNDRYPEEVDLSSCEKEPIHIIGVTQANGVLVACEKDTGKISQVSENCKEYFGIPAESLLGSGLESILEEDHIKKIFQAIKEEGVFPIEETKLNGNRFIVIPHTTSENLILDIEPIKDRTSSFEFQKELSSILNTLNASEDSQSLCEDAAKITKSIFGYDRVMIYKFDEEWNGKVIAEELNQGMESWLGLQYPASDIPKQARQLFLKNRVRTISDVNYSPVKILPQLSPLTNSPLDLTNSKLRGVSPIHIEYLQNMGVGASLTAALISNGKLWGLLACHHYKPKFINYYQRQTCEFLIQIFSNELSLKSSNNFLVNIEKLDELRIKLISQIHQENSIKKGLSSQSTKLTDLIKCSGAAIVLNGKIKLVGETPGKKEIKKLTREFLAKKKDSLFFSNHLSNFFPESQNFKNTGSGILSLRLGQSERDFLIWFRPEIIQSVDWGGNPENKATYDQEKKRLTPRKSFEKWTEQLTGVSDTWKDFEISGARKLSESVSYVILENQKKEIDTLNEQLIEAHNELELFSQGLSHDLKAPLRGIDGYAHILKEDHYTDLHKEGQMAVDTILSSVEEMQELIDNILSFAGVSNQDINKNTNSTDTMIKDIFSSFNIKSNYPHTRIIVEENLPKIVGDKRMLIQVWSNLITNALKYSEKAENPQIEIGSEIQGRRTVYYVKDNGIGFDPKFKEEIFNLFSRHSGDNYPGTGIGLAIVKKIIEKHSGEIWAESKENSGSAFYFYV</sequence>
<keyword evidence="6" id="KW-0716">Sensory transduction</keyword>
<dbReference type="InterPro" id="IPR001294">
    <property type="entry name" value="Phytochrome"/>
</dbReference>
<dbReference type="FunFam" id="3.30.565.10:FF:000006">
    <property type="entry name" value="Sensor histidine kinase WalK"/>
    <property type="match status" value="1"/>
</dbReference>
<evidence type="ECO:0000313" key="14">
    <source>
        <dbReference type="Proteomes" id="UP001139414"/>
    </source>
</evidence>
<dbReference type="EC" id="2.7.13.3" evidence="3"/>
<dbReference type="PRINTS" id="PR01033">
    <property type="entry name" value="PHYTOCHROME"/>
</dbReference>
<keyword evidence="5" id="KW-0597">Phosphoprotein</keyword>
<accession>A0A9X1RWT6</accession>
<dbReference type="PROSITE" id="PS50109">
    <property type="entry name" value="HIS_KIN"/>
    <property type="match status" value="1"/>
</dbReference>
<dbReference type="Gene3D" id="3.30.565.10">
    <property type="entry name" value="Histidine kinase-like ATPase, C-terminal domain"/>
    <property type="match status" value="1"/>
</dbReference>
<dbReference type="Gene3D" id="3.30.450.20">
    <property type="entry name" value="PAS domain"/>
    <property type="match status" value="1"/>
</dbReference>
<dbReference type="SUPFAM" id="SSF55785">
    <property type="entry name" value="PYP-like sensor domain (PAS domain)"/>
    <property type="match status" value="1"/>
</dbReference>
<dbReference type="Pfam" id="PF00360">
    <property type="entry name" value="PHY"/>
    <property type="match status" value="1"/>
</dbReference>
<dbReference type="EMBL" id="JAJBZG010000002">
    <property type="protein sequence ID" value="MCB7480577.1"/>
    <property type="molecule type" value="Genomic_DNA"/>
</dbReference>
<evidence type="ECO:0000256" key="6">
    <source>
        <dbReference type="ARBA" id="ARBA00022606"/>
    </source>
</evidence>
<dbReference type="GO" id="GO:0000156">
    <property type="term" value="F:phosphorelay response regulator activity"/>
    <property type="evidence" value="ECO:0007669"/>
    <property type="project" value="TreeGrafter"/>
</dbReference>
<dbReference type="AlphaFoldDB" id="A0A9X1RWT6"/>
<evidence type="ECO:0000256" key="2">
    <source>
        <dbReference type="ARBA" id="ARBA00006402"/>
    </source>
</evidence>
<dbReference type="InterPro" id="IPR005467">
    <property type="entry name" value="His_kinase_dom"/>
</dbReference>
<comment type="similarity">
    <text evidence="2">In the N-terminal section; belongs to the phytochrome family.</text>
</comment>
<dbReference type="InterPro" id="IPR035965">
    <property type="entry name" value="PAS-like_dom_sf"/>
</dbReference>
<dbReference type="SMART" id="SM00387">
    <property type="entry name" value="HATPase_c"/>
    <property type="match status" value="1"/>
</dbReference>
<keyword evidence="7" id="KW-0808">Transferase</keyword>
<dbReference type="Proteomes" id="UP001139414">
    <property type="component" value="Unassembled WGS sequence"/>
</dbReference>
<reference evidence="13" key="1">
    <citation type="submission" date="2021-10" db="EMBL/GenBank/DDBJ databases">
        <title>Gramella sp. ASW11-100T, isolated from marine sediment.</title>
        <authorList>
            <person name="Xia C."/>
        </authorList>
    </citation>
    <scope>NUCLEOTIDE SEQUENCE</scope>
    <source>
        <strain evidence="13">ASW11-100</strain>
    </source>
</reference>
<keyword evidence="14" id="KW-1185">Reference proteome</keyword>
<evidence type="ECO:0000256" key="4">
    <source>
        <dbReference type="ARBA" id="ARBA00022543"/>
    </source>
</evidence>
<dbReference type="InterPro" id="IPR036097">
    <property type="entry name" value="HisK_dim/P_sf"/>
</dbReference>
<dbReference type="InterPro" id="IPR036890">
    <property type="entry name" value="HATPase_C_sf"/>
</dbReference>
<dbReference type="SUPFAM" id="SSF55781">
    <property type="entry name" value="GAF domain-like"/>
    <property type="match status" value="2"/>
</dbReference>
<dbReference type="InterPro" id="IPR029016">
    <property type="entry name" value="GAF-like_dom_sf"/>
</dbReference>
<dbReference type="Gene3D" id="3.30.450.40">
    <property type="match status" value="1"/>
</dbReference>
<keyword evidence="4" id="KW-0600">Photoreceptor protein</keyword>
<evidence type="ECO:0000256" key="10">
    <source>
        <dbReference type="ARBA" id="ARBA00023170"/>
    </source>
</evidence>
<dbReference type="PANTHER" id="PTHR42878:SF15">
    <property type="entry name" value="BACTERIOPHYTOCHROME"/>
    <property type="match status" value="1"/>
</dbReference>
<dbReference type="Pfam" id="PF08446">
    <property type="entry name" value="PAS_2"/>
    <property type="match status" value="1"/>
</dbReference>
<feature type="domain" description="Phytochrome chromophore attachment site" evidence="11">
    <location>
        <begin position="143"/>
        <end position="301"/>
    </location>
</feature>
<dbReference type="InterPro" id="IPR016132">
    <property type="entry name" value="Phyto_chromo_attachment"/>
</dbReference>
<organism evidence="13 14">
    <name type="scientific">Christiangramia sediminis</name>
    <dbReference type="NCBI Taxonomy" id="2881336"/>
    <lineage>
        <taxon>Bacteria</taxon>
        <taxon>Pseudomonadati</taxon>
        <taxon>Bacteroidota</taxon>
        <taxon>Flavobacteriia</taxon>
        <taxon>Flavobacteriales</taxon>
        <taxon>Flavobacteriaceae</taxon>
        <taxon>Christiangramia</taxon>
    </lineage>
</organism>
<evidence type="ECO:0000256" key="7">
    <source>
        <dbReference type="ARBA" id="ARBA00022679"/>
    </source>
</evidence>
<evidence type="ECO:0000256" key="3">
    <source>
        <dbReference type="ARBA" id="ARBA00012438"/>
    </source>
</evidence>
<dbReference type="InterPro" id="IPR003018">
    <property type="entry name" value="GAF"/>
</dbReference>
<evidence type="ECO:0000313" key="13">
    <source>
        <dbReference type="EMBL" id="MCB7480577.1"/>
    </source>
</evidence>
<protein>
    <recommendedName>
        <fullName evidence="3">histidine kinase</fullName>
        <ecNumber evidence="3">2.7.13.3</ecNumber>
    </recommendedName>
</protein>
<dbReference type="PROSITE" id="PS50046">
    <property type="entry name" value="PHYTOCHROME_2"/>
    <property type="match status" value="1"/>
</dbReference>
<dbReference type="Gene3D" id="1.10.287.130">
    <property type="match status" value="1"/>
</dbReference>
<gene>
    <name evidence="13" type="ORF">LGQ90_04800</name>
</gene>
<dbReference type="Pfam" id="PF00512">
    <property type="entry name" value="HisKA"/>
    <property type="match status" value="1"/>
</dbReference>
<dbReference type="SUPFAM" id="SSF47384">
    <property type="entry name" value="Homodimeric domain of signal transducing histidine kinase"/>
    <property type="match status" value="1"/>
</dbReference>
<dbReference type="InterPro" id="IPR013515">
    <property type="entry name" value="Phytochrome_cen-reg"/>
</dbReference>
<dbReference type="GO" id="GO:0000155">
    <property type="term" value="F:phosphorelay sensor kinase activity"/>
    <property type="evidence" value="ECO:0007669"/>
    <property type="project" value="InterPro"/>
</dbReference>
<evidence type="ECO:0000259" key="12">
    <source>
        <dbReference type="PROSITE" id="PS50109"/>
    </source>
</evidence>
<dbReference type="InterPro" id="IPR013654">
    <property type="entry name" value="PAS_2"/>
</dbReference>
<keyword evidence="9" id="KW-0157">Chromophore</keyword>
<dbReference type="GO" id="GO:0007234">
    <property type="term" value="P:osmosensory signaling via phosphorelay pathway"/>
    <property type="evidence" value="ECO:0007669"/>
    <property type="project" value="TreeGrafter"/>
</dbReference>
<evidence type="ECO:0000256" key="8">
    <source>
        <dbReference type="ARBA" id="ARBA00022777"/>
    </source>
</evidence>
<dbReference type="Pfam" id="PF01590">
    <property type="entry name" value="GAF"/>
    <property type="match status" value="1"/>
</dbReference>
<comment type="catalytic activity">
    <reaction evidence="1">
        <text>ATP + protein L-histidine = ADP + protein N-phospho-L-histidine.</text>
        <dbReference type="EC" id="2.7.13.3"/>
    </reaction>
</comment>
<proteinExistence type="inferred from homology"/>
<keyword evidence="10" id="KW-0675">Receptor</keyword>